<comment type="caution">
    <text evidence="2">The sequence shown here is derived from an EMBL/GenBank/DDBJ whole genome shotgun (WGS) entry which is preliminary data.</text>
</comment>
<name>A0A365YZJ7_9PROT</name>
<evidence type="ECO:0000313" key="2">
    <source>
        <dbReference type="EMBL" id="RBM08570.1"/>
    </source>
</evidence>
<accession>A0A365YZJ7</accession>
<sequence>MGDGPASGDMAHGACWPHPSHPNDRRDGAPPRRPYGMAGCCNAGTMVHAARRQDMTGRRLHAVPYPRGARLSGRMG</sequence>
<feature type="region of interest" description="Disordered" evidence="1">
    <location>
        <begin position="1"/>
        <end position="36"/>
    </location>
</feature>
<organism evidence="2 3">
    <name type="scientific">Novacetimonas cocois</name>
    <dbReference type="NCBI Taxonomy" id="1747507"/>
    <lineage>
        <taxon>Bacteria</taxon>
        <taxon>Pseudomonadati</taxon>
        <taxon>Pseudomonadota</taxon>
        <taxon>Alphaproteobacteria</taxon>
        <taxon>Acetobacterales</taxon>
        <taxon>Acetobacteraceae</taxon>
        <taxon>Novacetimonas</taxon>
    </lineage>
</organism>
<gene>
    <name evidence="2" type="ORF">NJLHNGOC_04260</name>
</gene>
<keyword evidence="3" id="KW-1185">Reference proteome</keyword>
<proteinExistence type="predicted"/>
<reference evidence="2 3" key="1">
    <citation type="submission" date="2018-05" db="EMBL/GenBank/DDBJ databases">
        <title>Komagataeibacter cocois sp. nov., for a novel cellulose- producing strain isolated from coconut milk.</title>
        <authorList>
            <person name="Liu L."/>
            <person name="Wang Y."/>
            <person name="Liu S."/>
            <person name="Bi J."/>
            <person name="Chen H."/>
            <person name="Deng J."/>
            <person name="Zhang C."/>
            <person name="Hu Q."/>
            <person name="Li C."/>
        </authorList>
    </citation>
    <scope>NUCLEOTIDE SEQUENCE [LARGE SCALE GENOMIC DNA]</scope>
    <source>
        <strain evidence="2 3">WE7</strain>
    </source>
</reference>
<protein>
    <submittedName>
        <fullName evidence="2">Uncharacterized protein</fullName>
    </submittedName>
</protein>
<evidence type="ECO:0000256" key="1">
    <source>
        <dbReference type="SAM" id="MobiDB-lite"/>
    </source>
</evidence>
<feature type="compositionally biased region" description="Basic and acidic residues" evidence="1">
    <location>
        <begin position="21"/>
        <end position="30"/>
    </location>
</feature>
<dbReference type="EMBL" id="QEXL01000004">
    <property type="protein sequence ID" value="RBM08570.1"/>
    <property type="molecule type" value="Genomic_DNA"/>
</dbReference>
<dbReference type="Proteomes" id="UP000252680">
    <property type="component" value="Unassembled WGS sequence"/>
</dbReference>
<evidence type="ECO:0000313" key="3">
    <source>
        <dbReference type="Proteomes" id="UP000252680"/>
    </source>
</evidence>
<dbReference type="AlphaFoldDB" id="A0A365YZJ7"/>